<proteinExistence type="predicted"/>
<name>C7LY48_ACIFD</name>
<reference evidence="2 3" key="1">
    <citation type="journal article" date="2009" name="Stand. Genomic Sci.">
        <title>Complete genome sequence of Acidimicrobium ferrooxidans type strain (ICP).</title>
        <authorList>
            <person name="Clum A."/>
            <person name="Nolan M."/>
            <person name="Lang E."/>
            <person name="Glavina Del Rio T."/>
            <person name="Tice H."/>
            <person name="Copeland A."/>
            <person name="Cheng J.F."/>
            <person name="Lucas S."/>
            <person name="Chen F."/>
            <person name="Bruce D."/>
            <person name="Goodwin L."/>
            <person name="Pitluck S."/>
            <person name="Ivanova N."/>
            <person name="Mavrommatis K."/>
            <person name="Mikhailova N."/>
            <person name="Pati A."/>
            <person name="Chen A."/>
            <person name="Palaniappan K."/>
            <person name="Goker M."/>
            <person name="Spring S."/>
            <person name="Land M."/>
            <person name="Hauser L."/>
            <person name="Chang Y.J."/>
            <person name="Jeffries C.C."/>
            <person name="Chain P."/>
            <person name="Bristow J."/>
            <person name="Eisen J.A."/>
            <person name="Markowitz V."/>
            <person name="Hugenholtz P."/>
            <person name="Kyrpides N.C."/>
            <person name="Klenk H.P."/>
            <person name="Lapidus A."/>
        </authorList>
    </citation>
    <scope>NUCLEOTIDE SEQUENCE [LARGE SCALE GENOMIC DNA]</scope>
    <source>
        <strain evidence="3">DSM 10331 / JCM 15462 / NBRC 103882 / ICP</strain>
    </source>
</reference>
<keyword evidence="1" id="KW-0472">Membrane</keyword>
<keyword evidence="1" id="KW-0812">Transmembrane</keyword>
<dbReference type="RefSeq" id="WP_015798145.1">
    <property type="nucleotide sequence ID" value="NC_013124.1"/>
</dbReference>
<dbReference type="STRING" id="525909.Afer_0706"/>
<evidence type="ECO:0000256" key="1">
    <source>
        <dbReference type="SAM" id="Phobius"/>
    </source>
</evidence>
<gene>
    <name evidence="2" type="ordered locus">Afer_0706</name>
</gene>
<accession>C7LY48</accession>
<keyword evidence="1" id="KW-1133">Transmembrane helix</keyword>
<keyword evidence="3" id="KW-1185">Reference proteome</keyword>
<dbReference type="eggNOG" id="ENOG5031DFF">
    <property type="taxonomic scope" value="Bacteria"/>
</dbReference>
<feature type="transmembrane region" description="Helical" evidence="1">
    <location>
        <begin position="105"/>
        <end position="123"/>
    </location>
</feature>
<feature type="transmembrane region" description="Helical" evidence="1">
    <location>
        <begin position="80"/>
        <end position="99"/>
    </location>
</feature>
<dbReference type="Proteomes" id="UP000000771">
    <property type="component" value="Chromosome"/>
</dbReference>
<dbReference type="AlphaFoldDB" id="C7LY48"/>
<evidence type="ECO:0000313" key="3">
    <source>
        <dbReference type="Proteomes" id="UP000000771"/>
    </source>
</evidence>
<dbReference type="HOGENOM" id="CLU_1840762_0_0_11"/>
<protein>
    <recommendedName>
        <fullName evidence="4">DUF1707 domain-containing protein</fullName>
    </recommendedName>
</protein>
<dbReference type="EMBL" id="CP001631">
    <property type="protein sequence ID" value="ACU53656.1"/>
    <property type="molecule type" value="Genomic_DNA"/>
</dbReference>
<organism evidence="2 3">
    <name type="scientific">Acidimicrobium ferrooxidans (strain DSM 10331 / JCM 15462 / NBRC 103882 / ICP)</name>
    <dbReference type="NCBI Taxonomy" id="525909"/>
    <lineage>
        <taxon>Bacteria</taxon>
        <taxon>Bacillati</taxon>
        <taxon>Actinomycetota</taxon>
        <taxon>Acidimicrobiia</taxon>
        <taxon>Acidimicrobiales</taxon>
        <taxon>Acidimicrobiaceae</taxon>
        <taxon>Acidimicrobium</taxon>
    </lineage>
</organism>
<evidence type="ECO:0008006" key="4">
    <source>
        <dbReference type="Google" id="ProtNLM"/>
    </source>
</evidence>
<evidence type="ECO:0000313" key="2">
    <source>
        <dbReference type="EMBL" id="ACU53656.1"/>
    </source>
</evidence>
<sequence length="139" mass="15497">MRRVRRSGEWAVPVAKDDRDRARAILVERLRSGAMGFDEYERRLLKVERAASVPALYDATFGRARLPFGGTRWRRRRVRLSVVGLVIAAAVGALGFMWIGFLVAAAVVLVAVAGVNLAVWVQARRYPQRFDQSVGGTSR</sequence>
<dbReference type="KEGG" id="afo:Afer_0706"/>